<evidence type="ECO:0000313" key="2">
    <source>
        <dbReference type="Proteomes" id="UP001304298"/>
    </source>
</evidence>
<accession>A0ABU5RNY5</accession>
<protein>
    <submittedName>
        <fullName evidence="1">Uncharacterized protein</fullName>
    </submittedName>
</protein>
<dbReference type="RefSeq" id="WP_323336969.1">
    <property type="nucleotide sequence ID" value="NZ_JAYFSI010000020.1"/>
</dbReference>
<evidence type="ECO:0000313" key="1">
    <source>
        <dbReference type="EMBL" id="MEA5367180.1"/>
    </source>
</evidence>
<reference evidence="1 2" key="1">
    <citation type="submission" date="2023-12" db="EMBL/GenBank/DDBJ databases">
        <title>Amycolatopsis sp. V23-08.</title>
        <authorList>
            <person name="Somphong A."/>
        </authorList>
    </citation>
    <scope>NUCLEOTIDE SEQUENCE [LARGE SCALE GENOMIC DNA]</scope>
    <source>
        <strain evidence="1 2">V23-08</strain>
    </source>
</reference>
<keyword evidence="2" id="KW-1185">Reference proteome</keyword>
<proteinExistence type="predicted"/>
<sequence>MTAPLPTGLNAAVRTVLAGVDPADAAARHALGPVDLDDAVRTYQAAGFAAVERRADDAWYQVRIQFTDWSAAETIGATTLGPALDWLCADEAVAGW</sequence>
<gene>
    <name evidence="1" type="ORF">VA596_47170</name>
</gene>
<comment type="caution">
    <text evidence="1">The sequence shown here is derived from an EMBL/GenBank/DDBJ whole genome shotgun (WGS) entry which is preliminary data.</text>
</comment>
<name>A0ABU5RNY5_9PSEU</name>
<dbReference type="EMBL" id="JAYFSI010000020">
    <property type="protein sequence ID" value="MEA5367180.1"/>
    <property type="molecule type" value="Genomic_DNA"/>
</dbReference>
<organism evidence="1 2">
    <name type="scientific">Amycolatopsis heterodermiae</name>
    <dbReference type="NCBI Taxonomy" id="3110235"/>
    <lineage>
        <taxon>Bacteria</taxon>
        <taxon>Bacillati</taxon>
        <taxon>Actinomycetota</taxon>
        <taxon>Actinomycetes</taxon>
        <taxon>Pseudonocardiales</taxon>
        <taxon>Pseudonocardiaceae</taxon>
        <taxon>Amycolatopsis</taxon>
    </lineage>
</organism>
<dbReference type="Proteomes" id="UP001304298">
    <property type="component" value="Unassembled WGS sequence"/>
</dbReference>